<feature type="transmembrane region" description="Helical" evidence="1">
    <location>
        <begin position="7"/>
        <end position="23"/>
    </location>
</feature>
<reference evidence="2 3" key="1">
    <citation type="submission" date="2024-05" db="EMBL/GenBank/DDBJ databases">
        <authorList>
            <person name="Duchaud E."/>
        </authorList>
    </citation>
    <scope>NUCLEOTIDE SEQUENCE [LARGE SCALE GENOMIC DNA]</scope>
    <source>
        <strain evidence="2">Ena-SAMPLE-TAB-13-05-2024-13:56:06:370-140305</strain>
    </source>
</reference>
<accession>A0ABM9PI16</accession>
<comment type="caution">
    <text evidence="2">The sequence shown here is derived from an EMBL/GenBank/DDBJ whole genome shotgun (WGS) entry which is preliminary data.</text>
</comment>
<sequence length="124" mass="14732">MNKLLNYYFYISCSTGLLVYLMSKTTIYMPKIVRFYVNDFLIIPIVLTICLFVIRGIKGEKTYKIPIAFILYVCIMYSIFFEYYLPTFHSRYTRDCIDVTLYFIGGVVFYLLQKYSVKKTKTST</sequence>
<dbReference type="EMBL" id="CAXJRC010000005">
    <property type="protein sequence ID" value="CAL2105246.1"/>
    <property type="molecule type" value="Genomic_DNA"/>
</dbReference>
<proteinExistence type="predicted"/>
<organism evidence="2 3">
    <name type="scientific">Tenacibaculum vairaonense</name>
    <dbReference type="NCBI Taxonomy" id="3137860"/>
    <lineage>
        <taxon>Bacteria</taxon>
        <taxon>Pseudomonadati</taxon>
        <taxon>Bacteroidota</taxon>
        <taxon>Flavobacteriia</taxon>
        <taxon>Flavobacteriales</taxon>
        <taxon>Flavobacteriaceae</taxon>
        <taxon>Tenacibaculum</taxon>
    </lineage>
</organism>
<gene>
    <name evidence="2" type="ORF">T190115A13A_140013</name>
</gene>
<name>A0ABM9PI16_9FLAO</name>
<feature type="transmembrane region" description="Helical" evidence="1">
    <location>
        <begin position="35"/>
        <end position="54"/>
    </location>
</feature>
<evidence type="ECO:0000313" key="2">
    <source>
        <dbReference type="EMBL" id="CAL2105246.1"/>
    </source>
</evidence>
<feature type="transmembrane region" description="Helical" evidence="1">
    <location>
        <begin position="66"/>
        <end position="86"/>
    </location>
</feature>
<keyword evidence="1" id="KW-1133">Transmembrane helix</keyword>
<evidence type="ECO:0008006" key="4">
    <source>
        <dbReference type="Google" id="ProtNLM"/>
    </source>
</evidence>
<evidence type="ECO:0000313" key="3">
    <source>
        <dbReference type="Proteomes" id="UP001497602"/>
    </source>
</evidence>
<protein>
    <recommendedName>
        <fullName evidence="4">Magnesium citrate secondary transporter</fullName>
    </recommendedName>
</protein>
<keyword evidence="1" id="KW-0472">Membrane</keyword>
<evidence type="ECO:0000256" key="1">
    <source>
        <dbReference type="SAM" id="Phobius"/>
    </source>
</evidence>
<feature type="transmembrane region" description="Helical" evidence="1">
    <location>
        <begin position="92"/>
        <end position="112"/>
    </location>
</feature>
<keyword evidence="1" id="KW-0812">Transmembrane</keyword>
<dbReference type="Proteomes" id="UP001497602">
    <property type="component" value="Unassembled WGS sequence"/>
</dbReference>
<keyword evidence="3" id="KW-1185">Reference proteome</keyword>